<dbReference type="OrthoDB" id="9786585at2"/>
<dbReference type="STRING" id="290054.SAMN02745114_01179"/>
<keyword evidence="2" id="KW-0436">Ligase</keyword>
<dbReference type="PANTHER" id="PTHR21621:SF0">
    <property type="entry name" value="BETA-CITRYLGLUTAMATE SYNTHASE B-RELATED"/>
    <property type="match status" value="1"/>
</dbReference>
<dbReference type="GO" id="GO:0009432">
    <property type="term" value="P:SOS response"/>
    <property type="evidence" value="ECO:0007669"/>
    <property type="project" value="TreeGrafter"/>
</dbReference>
<dbReference type="AlphaFoldDB" id="A0A1T4M7Y8"/>
<evidence type="ECO:0000259" key="1">
    <source>
        <dbReference type="Pfam" id="PF08443"/>
    </source>
</evidence>
<accession>A0A1T4M7Y8</accession>
<evidence type="ECO:0000313" key="2">
    <source>
        <dbReference type="EMBL" id="SJZ63123.1"/>
    </source>
</evidence>
<proteinExistence type="predicted"/>
<organism evidence="2 3">
    <name type="scientific">Eubacterium coprostanoligenes</name>
    <dbReference type="NCBI Taxonomy" id="290054"/>
    <lineage>
        <taxon>Bacteria</taxon>
        <taxon>Bacillati</taxon>
        <taxon>Bacillota</taxon>
        <taxon>Clostridia</taxon>
        <taxon>Eubacteriales</taxon>
        <taxon>Eubacteriaceae</taxon>
        <taxon>Eubacterium</taxon>
    </lineage>
</organism>
<dbReference type="Proteomes" id="UP000190657">
    <property type="component" value="Unassembled WGS sequence"/>
</dbReference>
<protein>
    <submittedName>
        <fullName evidence="2">Gamma-F420-2:alpha-L-glutamate ligase</fullName>
    </submittedName>
</protein>
<dbReference type="InterPro" id="IPR013651">
    <property type="entry name" value="ATP-grasp_RimK-type"/>
</dbReference>
<dbReference type="EMBL" id="FUWW01000011">
    <property type="protein sequence ID" value="SJZ63123.1"/>
    <property type="molecule type" value="Genomic_DNA"/>
</dbReference>
<feature type="domain" description="ATP-grasp fold RimK-type" evidence="1">
    <location>
        <begin position="92"/>
        <end position="238"/>
    </location>
</feature>
<evidence type="ECO:0000313" key="3">
    <source>
        <dbReference type="Proteomes" id="UP000190657"/>
    </source>
</evidence>
<dbReference type="RefSeq" id="WP_078768656.1">
    <property type="nucleotide sequence ID" value="NZ_FUWW01000011.1"/>
</dbReference>
<name>A0A1T4M7Y8_9FIRM</name>
<gene>
    <name evidence="2" type="ORF">SAMN02745114_01179</name>
</gene>
<sequence>MKTILVYSPEEAKRNSFVVKKFREQLGAELVDPTARVQADVVINRSNDFGVANYYSKMGAKVFNGAEFCRIANDKEMSYRFMEMRGIEIMPIGYSTPPFVKKPKNSHGGNGVVMCHSAEEYDENQVCQMPASDLGRDLRVWVLGGEIVTSILRVSDTDFRSNYCLGGRAELYDLSTEERALVQKIIDYATPLGAHYYGIDFVFNHGKAVFNEFEDTVGARMVYDLTDIDIIDRYIEYIKNNI</sequence>
<dbReference type="GO" id="GO:0005737">
    <property type="term" value="C:cytoplasm"/>
    <property type="evidence" value="ECO:0007669"/>
    <property type="project" value="TreeGrafter"/>
</dbReference>
<dbReference type="GO" id="GO:0018169">
    <property type="term" value="F:ribosomal S6-glutamic acid ligase activity"/>
    <property type="evidence" value="ECO:0007669"/>
    <property type="project" value="TreeGrafter"/>
</dbReference>
<keyword evidence="3" id="KW-1185">Reference proteome</keyword>
<dbReference type="SUPFAM" id="SSF56059">
    <property type="entry name" value="Glutathione synthetase ATP-binding domain-like"/>
    <property type="match status" value="1"/>
</dbReference>
<dbReference type="PANTHER" id="PTHR21621">
    <property type="entry name" value="RIBOSOMAL PROTEIN S6 MODIFICATION PROTEIN"/>
    <property type="match status" value="1"/>
</dbReference>
<dbReference type="Gene3D" id="3.30.470.20">
    <property type="entry name" value="ATP-grasp fold, B domain"/>
    <property type="match status" value="1"/>
</dbReference>
<reference evidence="2 3" key="1">
    <citation type="submission" date="2017-02" db="EMBL/GenBank/DDBJ databases">
        <authorList>
            <person name="Peterson S.W."/>
        </authorList>
    </citation>
    <scope>NUCLEOTIDE SEQUENCE [LARGE SCALE GENOMIC DNA]</scope>
    <source>
        <strain evidence="2 3">ATCC 51222</strain>
    </source>
</reference>
<dbReference type="Pfam" id="PF08443">
    <property type="entry name" value="RimK"/>
    <property type="match status" value="1"/>
</dbReference>